<name>A0ACB8U144_9APHY</name>
<accession>A0ACB8U144</accession>
<evidence type="ECO:0000313" key="1">
    <source>
        <dbReference type="EMBL" id="KAI0088082.1"/>
    </source>
</evidence>
<sequence length="241" mass="26380">MFSLSQIPERGDLLLVTDELASPADFVLHANLATHLKDSSKDARCIVLSVSGSLSRWKTLATKSNLNVPNLIAKGSLVFIDIEADLEELHSASRPSLRHIFDRLVSILQDEDHTSDHTLLIVDDISTLEWICFSTQEVSRFVRALSAACDKTNTSLIIRHHVITPGNPDELLRLLLQISAYRIDVFPLSTGRSGSVSGQIALHPGPGRTGLKTIPRSKAVLYRLTDTSSTFFDRGTGAAVL</sequence>
<keyword evidence="2" id="KW-1185">Reference proteome</keyword>
<dbReference type="Proteomes" id="UP001055072">
    <property type="component" value="Unassembled WGS sequence"/>
</dbReference>
<organism evidence="1 2">
    <name type="scientific">Irpex rosettiformis</name>
    <dbReference type="NCBI Taxonomy" id="378272"/>
    <lineage>
        <taxon>Eukaryota</taxon>
        <taxon>Fungi</taxon>
        <taxon>Dikarya</taxon>
        <taxon>Basidiomycota</taxon>
        <taxon>Agaricomycotina</taxon>
        <taxon>Agaricomycetes</taxon>
        <taxon>Polyporales</taxon>
        <taxon>Irpicaceae</taxon>
        <taxon>Irpex</taxon>
    </lineage>
</organism>
<evidence type="ECO:0000313" key="2">
    <source>
        <dbReference type="Proteomes" id="UP001055072"/>
    </source>
</evidence>
<protein>
    <submittedName>
        <fullName evidence="1">Uncharacterized protein</fullName>
    </submittedName>
</protein>
<gene>
    <name evidence="1" type="ORF">BDY19DRAFT_951903</name>
</gene>
<reference evidence="1" key="1">
    <citation type="journal article" date="2021" name="Environ. Microbiol.">
        <title>Gene family expansions and transcriptome signatures uncover fungal adaptations to wood decay.</title>
        <authorList>
            <person name="Hage H."/>
            <person name="Miyauchi S."/>
            <person name="Viragh M."/>
            <person name="Drula E."/>
            <person name="Min B."/>
            <person name="Chaduli D."/>
            <person name="Navarro D."/>
            <person name="Favel A."/>
            <person name="Norest M."/>
            <person name="Lesage-Meessen L."/>
            <person name="Balint B."/>
            <person name="Merenyi Z."/>
            <person name="de Eugenio L."/>
            <person name="Morin E."/>
            <person name="Martinez A.T."/>
            <person name="Baldrian P."/>
            <person name="Stursova M."/>
            <person name="Martinez M.J."/>
            <person name="Novotny C."/>
            <person name="Magnuson J.K."/>
            <person name="Spatafora J.W."/>
            <person name="Maurice S."/>
            <person name="Pangilinan J."/>
            <person name="Andreopoulos W."/>
            <person name="LaButti K."/>
            <person name="Hundley H."/>
            <person name="Na H."/>
            <person name="Kuo A."/>
            <person name="Barry K."/>
            <person name="Lipzen A."/>
            <person name="Henrissat B."/>
            <person name="Riley R."/>
            <person name="Ahrendt S."/>
            <person name="Nagy L.G."/>
            <person name="Grigoriev I.V."/>
            <person name="Martin F."/>
            <person name="Rosso M.N."/>
        </authorList>
    </citation>
    <scope>NUCLEOTIDE SEQUENCE</scope>
    <source>
        <strain evidence="1">CBS 384.51</strain>
    </source>
</reference>
<proteinExistence type="predicted"/>
<dbReference type="EMBL" id="MU274915">
    <property type="protein sequence ID" value="KAI0088082.1"/>
    <property type="molecule type" value="Genomic_DNA"/>
</dbReference>
<comment type="caution">
    <text evidence="1">The sequence shown here is derived from an EMBL/GenBank/DDBJ whole genome shotgun (WGS) entry which is preliminary data.</text>
</comment>